<comment type="caution">
    <text evidence="1">The sequence shown here is derived from an EMBL/GenBank/DDBJ whole genome shotgun (WGS) entry which is preliminary data.</text>
</comment>
<keyword evidence="2" id="KW-1185">Reference proteome</keyword>
<accession>A0ABD3XGJ5</accession>
<dbReference type="AlphaFoldDB" id="A0ABD3XGJ5"/>
<dbReference type="EMBL" id="JBJQND010000003">
    <property type="protein sequence ID" value="KAL3884108.1"/>
    <property type="molecule type" value="Genomic_DNA"/>
</dbReference>
<protein>
    <submittedName>
        <fullName evidence="1">Uncharacterized protein</fullName>
    </submittedName>
</protein>
<gene>
    <name evidence="1" type="ORF">ACJMK2_030330</name>
</gene>
<dbReference type="Proteomes" id="UP001634394">
    <property type="component" value="Unassembled WGS sequence"/>
</dbReference>
<name>A0ABD3XGJ5_SINWO</name>
<sequence length="89" mass="10226">MISHYRDTKEITSSQRIRTKFGVTNAPTEVFVQVGARNVEDEMDQHKPAPSALPQDELIPDIKSSSASRKMIFTLKYNRQFEEQEQTPT</sequence>
<evidence type="ECO:0000313" key="2">
    <source>
        <dbReference type="Proteomes" id="UP001634394"/>
    </source>
</evidence>
<organism evidence="1 2">
    <name type="scientific">Sinanodonta woodiana</name>
    <name type="common">Chinese pond mussel</name>
    <name type="synonym">Anodonta woodiana</name>
    <dbReference type="NCBI Taxonomy" id="1069815"/>
    <lineage>
        <taxon>Eukaryota</taxon>
        <taxon>Metazoa</taxon>
        <taxon>Spiralia</taxon>
        <taxon>Lophotrochozoa</taxon>
        <taxon>Mollusca</taxon>
        <taxon>Bivalvia</taxon>
        <taxon>Autobranchia</taxon>
        <taxon>Heteroconchia</taxon>
        <taxon>Palaeoheterodonta</taxon>
        <taxon>Unionida</taxon>
        <taxon>Unionoidea</taxon>
        <taxon>Unionidae</taxon>
        <taxon>Unioninae</taxon>
        <taxon>Sinanodonta</taxon>
    </lineage>
</organism>
<proteinExistence type="predicted"/>
<evidence type="ECO:0000313" key="1">
    <source>
        <dbReference type="EMBL" id="KAL3884108.1"/>
    </source>
</evidence>
<reference evidence="1 2" key="1">
    <citation type="submission" date="2024-11" db="EMBL/GenBank/DDBJ databases">
        <title>Chromosome-level genome assembly of the freshwater bivalve Anodonta woodiana.</title>
        <authorList>
            <person name="Chen X."/>
        </authorList>
    </citation>
    <scope>NUCLEOTIDE SEQUENCE [LARGE SCALE GENOMIC DNA]</scope>
    <source>
        <strain evidence="1">MN2024</strain>
        <tissue evidence="1">Gills</tissue>
    </source>
</reference>